<name>A0A6H0XSL2_9PEZI</name>
<protein>
    <submittedName>
        <fullName evidence="1">Uncharacterized protein</fullName>
    </submittedName>
</protein>
<dbReference type="AlphaFoldDB" id="A0A6H0XSL2"/>
<dbReference type="Proteomes" id="UP000503462">
    <property type="component" value="Chromosome 2"/>
</dbReference>
<proteinExistence type="predicted"/>
<evidence type="ECO:0000313" key="2">
    <source>
        <dbReference type="Proteomes" id="UP000503462"/>
    </source>
</evidence>
<gene>
    <name evidence="1" type="ORF">AMS68_003126</name>
</gene>
<dbReference type="EMBL" id="CP051140">
    <property type="protein sequence ID" value="QIW97608.1"/>
    <property type="molecule type" value="Genomic_DNA"/>
</dbReference>
<reference evidence="1 2" key="1">
    <citation type="journal article" date="2016" name="Sci. Rep.">
        <title>Peltaster fructicola genome reveals evolution from an invasive phytopathogen to an ectophytic parasite.</title>
        <authorList>
            <person name="Xu C."/>
            <person name="Chen H."/>
            <person name="Gleason M.L."/>
            <person name="Xu J.R."/>
            <person name="Liu H."/>
            <person name="Zhang R."/>
            <person name="Sun G."/>
        </authorList>
    </citation>
    <scope>NUCLEOTIDE SEQUENCE [LARGE SCALE GENOMIC DNA]</scope>
    <source>
        <strain evidence="1 2">LNHT1506</strain>
    </source>
</reference>
<accession>A0A6H0XSL2</accession>
<sequence>MACISGGSVSEVRIARLSVQSILDLVVEVYTEILARESRETFDSGVETLHIMTRWVIDLQQRQVVSPTTPIAITALFEICCLDLVDTSVLAYLSNFETS</sequence>
<evidence type="ECO:0000313" key="1">
    <source>
        <dbReference type="EMBL" id="QIW97608.1"/>
    </source>
</evidence>
<keyword evidence="2" id="KW-1185">Reference proteome</keyword>
<organism evidence="1 2">
    <name type="scientific">Peltaster fructicola</name>
    <dbReference type="NCBI Taxonomy" id="286661"/>
    <lineage>
        <taxon>Eukaryota</taxon>
        <taxon>Fungi</taxon>
        <taxon>Dikarya</taxon>
        <taxon>Ascomycota</taxon>
        <taxon>Pezizomycotina</taxon>
        <taxon>Dothideomycetes</taxon>
        <taxon>Dothideomycetes incertae sedis</taxon>
        <taxon>Peltaster</taxon>
    </lineage>
</organism>